<proteinExistence type="predicted"/>
<evidence type="ECO:0000313" key="1">
    <source>
        <dbReference type="EMBL" id="TDD56365.1"/>
    </source>
</evidence>
<dbReference type="AlphaFoldDB" id="A0A4R4ZDI9"/>
<dbReference type="EMBL" id="SMKX01000083">
    <property type="protein sequence ID" value="TDD56365.1"/>
    <property type="molecule type" value="Genomic_DNA"/>
</dbReference>
<evidence type="ECO:0000313" key="2">
    <source>
        <dbReference type="Proteomes" id="UP000295124"/>
    </source>
</evidence>
<name>A0A4R4ZDI9_9ACTN</name>
<sequence length="81" mass="9100">MRQVDPATGALRDGNIWNIARIKTKSVKTDLTRGHGVSLIKAKPAPLDLASQKSPPKRSRHQVPLILIEYMTLMVEEKRNI</sequence>
<accession>A0A4R4ZDI9</accession>
<keyword evidence="2" id="KW-1185">Reference proteome</keyword>
<dbReference type="Proteomes" id="UP000295124">
    <property type="component" value="Unassembled WGS sequence"/>
</dbReference>
<organism evidence="1 2">
    <name type="scientific">Kribbella antibiotica</name>
    <dbReference type="NCBI Taxonomy" id="190195"/>
    <lineage>
        <taxon>Bacteria</taxon>
        <taxon>Bacillati</taxon>
        <taxon>Actinomycetota</taxon>
        <taxon>Actinomycetes</taxon>
        <taxon>Propionibacteriales</taxon>
        <taxon>Kribbellaceae</taxon>
        <taxon>Kribbella</taxon>
    </lineage>
</organism>
<dbReference type="RefSeq" id="WP_132171600.1">
    <property type="nucleotide sequence ID" value="NZ_SMKX01000083.1"/>
</dbReference>
<comment type="caution">
    <text evidence="1">The sequence shown here is derived from an EMBL/GenBank/DDBJ whole genome shotgun (WGS) entry which is preliminary data.</text>
</comment>
<reference evidence="1 2" key="1">
    <citation type="submission" date="2019-03" db="EMBL/GenBank/DDBJ databases">
        <title>Draft genome sequences of novel Actinobacteria.</title>
        <authorList>
            <person name="Sahin N."/>
            <person name="Ay H."/>
            <person name="Saygin H."/>
        </authorList>
    </citation>
    <scope>NUCLEOTIDE SEQUENCE [LARGE SCALE GENOMIC DNA]</scope>
    <source>
        <strain evidence="1 2">JCM 13523</strain>
    </source>
</reference>
<protein>
    <submittedName>
        <fullName evidence="1">Uncharacterized protein</fullName>
    </submittedName>
</protein>
<gene>
    <name evidence="1" type="ORF">E1263_25335</name>
</gene>